<dbReference type="AlphaFoldDB" id="A0AAE0NEN0"/>
<name>A0AAE0NEN0_9PEZI</name>
<evidence type="ECO:0008006" key="4">
    <source>
        <dbReference type="Google" id="ProtNLM"/>
    </source>
</evidence>
<sequence length="134" mass="14014">MKCGTFLLLSLSASWGSQNRPRVSECLCFISSSAPQDWVAAAASYGSTQIPSMFALQGQGGGGALSSLVSQLSALNLALLVVGWPARPARPGSMGGILYSAVCAARVRCPRACVRACVREYVIVICDPWVMSDG</sequence>
<protein>
    <recommendedName>
        <fullName evidence="4">Secreted protein</fullName>
    </recommendedName>
</protein>
<evidence type="ECO:0000313" key="3">
    <source>
        <dbReference type="Proteomes" id="UP001287356"/>
    </source>
</evidence>
<reference evidence="2" key="2">
    <citation type="submission" date="2023-06" db="EMBL/GenBank/DDBJ databases">
        <authorList>
            <consortium name="Lawrence Berkeley National Laboratory"/>
            <person name="Haridas S."/>
            <person name="Hensen N."/>
            <person name="Bonometti L."/>
            <person name="Westerberg I."/>
            <person name="Brannstrom I.O."/>
            <person name="Guillou S."/>
            <person name="Cros-Aarteil S."/>
            <person name="Calhoun S."/>
            <person name="Kuo A."/>
            <person name="Mondo S."/>
            <person name="Pangilinan J."/>
            <person name="Riley R."/>
            <person name="Labutti K."/>
            <person name="Andreopoulos B."/>
            <person name="Lipzen A."/>
            <person name="Chen C."/>
            <person name="Yanf M."/>
            <person name="Daum C."/>
            <person name="Ng V."/>
            <person name="Clum A."/>
            <person name="Steindorff A."/>
            <person name="Ohm R."/>
            <person name="Martin F."/>
            <person name="Silar P."/>
            <person name="Natvig D."/>
            <person name="Lalanne C."/>
            <person name="Gautier V."/>
            <person name="Ament-Velasquez S.L."/>
            <person name="Kruys A."/>
            <person name="Hutchinson M.I."/>
            <person name="Powell A.J."/>
            <person name="Barry K."/>
            <person name="Miller A.N."/>
            <person name="Grigoriev I.V."/>
            <person name="Debuchy R."/>
            <person name="Gladieux P."/>
            <person name="Thoren M.H."/>
            <person name="Johannesson H."/>
        </authorList>
    </citation>
    <scope>NUCLEOTIDE SEQUENCE</scope>
    <source>
        <strain evidence="2">CBS 958.72</strain>
    </source>
</reference>
<evidence type="ECO:0000256" key="1">
    <source>
        <dbReference type="SAM" id="SignalP"/>
    </source>
</evidence>
<dbReference type="EMBL" id="JAULSN010000002">
    <property type="protein sequence ID" value="KAK3380098.1"/>
    <property type="molecule type" value="Genomic_DNA"/>
</dbReference>
<keyword evidence="1" id="KW-0732">Signal</keyword>
<feature type="signal peptide" evidence="1">
    <location>
        <begin position="1"/>
        <end position="16"/>
    </location>
</feature>
<dbReference type="Proteomes" id="UP001287356">
    <property type="component" value="Unassembled WGS sequence"/>
</dbReference>
<accession>A0AAE0NEN0</accession>
<proteinExistence type="predicted"/>
<keyword evidence="3" id="KW-1185">Reference proteome</keyword>
<evidence type="ECO:0000313" key="2">
    <source>
        <dbReference type="EMBL" id="KAK3380098.1"/>
    </source>
</evidence>
<organism evidence="2 3">
    <name type="scientific">Lasiosphaeria ovina</name>
    <dbReference type="NCBI Taxonomy" id="92902"/>
    <lineage>
        <taxon>Eukaryota</taxon>
        <taxon>Fungi</taxon>
        <taxon>Dikarya</taxon>
        <taxon>Ascomycota</taxon>
        <taxon>Pezizomycotina</taxon>
        <taxon>Sordariomycetes</taxon>
        <taxon>Sordariomycetidae</taxon>
        <taxon>Sordariales</taxon>
        <taxon>Lasiosphaeriaceae</taxon>
        <taxon>Lasiosphaeria</taxon>
    </lineage>
</organism>
<comment type="caution">
    <text evidence="2">The sequence shown here is derived from an EMBL/GenBank/DDBJ whole genome shotgun (WGS) entry which is preliminary data.</text>
</comment>
<feature type="chain" id="PRO_5042186352" description="Secreted protein" evidence="1">
    <location>
        <begin position="17"/>
        <end position="134"/>
    </location>
</feature>
<reference evidence="2" key="1">
    <citation type="journal article" date="2023" name="Mol. Phylogenet. Evol.">
        <title>Genome-scale phylogeny and comparative genomics of the fungal order Sordariales.</title>
        <authorList>
            <person name="Hensen N."/>
            <person name="Bonometti L."/>
            <person name="Westerberg I."/>
            <person name="Brannstrom I.O."/>
            <person name="Guillou S."/>
            <person name="Cros-Aarteil S."/>
            <person name="Calhoun S."/>
            <person name="Haridas S."/>
            <person name="Kuo A."/>
            <person name="Mondo S."/>
            <person name="Pangilinan J."/>
            <person name="Riley R."/>
            <person name="LaButti K."/>
            <person name="Andreopoulos B."/>
            <person name="Lipzen A."/>
            <person name="Chen C."/>
            <person name="Yan M."/>
            <person name="Daum C."/>
            <person name="Ng V."/>
            <person name="Clum A."/>
            <person name="Steindorff A."/>
            <person name="Ohm R.A."/>
            <person name="Martin F."/>
            <person name="Silar P."/>
            <person name="Natvig D.O."/>
            <person name="Lalanne C."/>
            <person name="Gautier V."/>
            <person name="Ament-Velasquez S.L."/>
            <person name="Kruys A."/>
            <person name="Hutchinson M.I."/>
            <person name="Powell A.J."/>
            <person name="Barry K."/>
            <person name="Miller A.N."/>
            <person name="Grigoriev I.V."/>
            <person name="Debuchy R."/>
            <person name="Gladieux P."/>
            <person name="Hiltunen Thoren M."/>
            <person name="Johannesson H."/>
        </authorList>
    </citation>
    <scope>NUCLEOTIDE SEQUENCE</scope>
    <source>
        <strain evidence="2">CBS 958.72</strain>
    </source>
</reference>
<gene>
    <name evidence="2" type="ORF">B0T24DRAFT_182473</name>
</gene>